<keyword evidence="2" id="KW-0560">Oxidoreductase</keyword>
<evidence type="ECO:0000313" key="4">
    <source>
        <dbReference type="EMBL" id="MFD2234944.1"/>
    </source>
</evidence>
<evidence type="ECO:0000256" key="2">
    <source>
        <dbReference type="RuleBase" id="RU364000"/>
    </source>
</evidence>
<dbReference type="Proteomes" id="UP001597296">
    <property type="component" value="Unassembled WGS sequence"/>
</dbReference>
<reference evidence="5" key="1">
    <citation type="journal article" date="2019" name="Int. J. Syst. Evol. Microbiol.">
        <title>The Global Catalogue of Microorganisms (GCM) 10K type strain sequencing project: providing services to taxonomists for standard genome sequencing and annotation.</title>
        <authorList>
            <consortium name="The Broad Institute Genomics Platform"/>
            <consortium name="The Broad Institute Genome Sequencing Center for Infectious Disease"/>
            <person name="Wu L."/>
            <person name="Ma J."/>
        </authorList>
    </citation>
    <scope>NUCLEOTIDE SEQUENCE [LARGE SCALE GENOMIC DNA]</scope>
    <source>
        <strain evidence="5">KCTC 15012</strain>
    </source>
</reference>
<dbReference type="SUPFAM" id="SSF51735">
    <property type="entry name" value="NAD(P)-binding Rossmann-fold domains"/>
    <property type="match status" value="1"/>
</dbReference>
<protein>
    <recommendedName>
        <fullName evidence="2">Zinc-type alcohol dehydrogenase-like protein</fullName>
    </recommendedName>
</protein>
<keyword evidence="5" id="KW-1185">Reference proteome</keyword>
<keyword evidence="1" id="KW-0521">NADP</keyword>
<dbReference type="Gene3D" id="3.90.180.10">
    <property type="entry name" value="Medium-chain alcohol dehydrogenases, catalytic domain"/>
    <property type="match status" value="1"/>
</dbReference>
<organism evidence="4 5">
    <name type="scientific">Phaeospirillum tilakii</name>
    <dbReference type="NCBI Taxonomy" id="741673"/>
    <lineage>
        <taxon>Bacteria</taxon>
        <taxon>Pseudomonadati</taxon>
        <taxon>Pseudomonadota</taxon>
        <taxon>Alphaproteobacteria</taxon>
        <taxon>Rhodospirillales</taxon>
        <taxon>Rhodospirillaceae</taxon>
        <taxon>Phaeospirillum</taxon>
    </lineage>
</organism>
<dbReference type="SMART" id="SM00829">
    <property type="entry name" value="PKS_ER"/>
    <property type="match status" value="1"/>
</dbReference>
<name>A0ABW5CCC6_9PROT</name>
<keyword evidence="2" id="KW-0862">Zinc</keyword>
<dbReference type="InterPro" id="IPR014182">
    <property type="entry name" value="ADH_Zn_typ-1"/>
</dbReference>
<dbReference type="PANTHER" id="PTHR44154">
    <property type="entry name" value="QUINONE OXIDOREDUCTASE"/>
    <property type="match status" value="1"/>
</dbReference>
<evidence type="ECO:0000256" key="1">
    <source>
        <dbReference type="ARBA" id="ARBA00022857"/>
    </source>
</evidence>
<keyword evidence="2" id="KW-0479">Metal-binding</keyword>
<dbReference type="InterPro" id="IPR020843">
    <property type="entry name" value="ER"/>
</dbReference>
<dbReference type="NCBIfam" id="TIGR02817">
    <property type="entry name" value="adh_fam_1"/>
    <property type="match status" value="1"/>
</dbReference>
<comment type="similarity">
    <text evidence="2">Belongs to the zinc-containing alcohol dehydrogenase family. Quinone oxidoreductase subfamily.</text>
</comment>
<feature type="domain" description="Enoyl reductase (ER)" evidence="3">
    <location>
        <begin position="16"/>
        <end position="334"/>
    </location>
</feature>
<sequence length="344" mass="36648">MKAVAYTRSLPIADPTSLIDLDLPDPPPPTGRDLLVRIRAVSVNRIDTKVRRRNDPQGAPELLGWDAAGIVAAAGPEARLFHPGDPVFYAGAINRPGCNAELHLVDERIVGPKPACLSFEEAAALPLTALTAYELMFHRMGIPRDPTSRGTVLIVGAGGGVGSVATQLARAMTGLTVIGTASRPKSRDWVRAMGAHHVVDHTGDLVAQVKALVPGGVDGVLGLTATAQHFPALVELCAPQARIGVIDDPDGPLDIALMKRKSLSLHWELVFTRSLYDTPDIERQHRVLTSIATLVEAGRLRSTLTRILGPLDAATLRQAHEMLESGRTVGKLVLTVGSALDHFP</sequence>
<accession>A0ABW5CCC6</accession>
<evidence type="ECO:0000313" key="5">
    <source>
        <dbReference type="Proteomes" id="UP001597296"/>
    </source>
</evidence>
<dbReference type="SUPFAM" id="SSF50129">
    <property type="entry name" value="GroES-like"/>
    <property type="match status" value="1"/>
</dbReference>
<dbReference type="EMBL" id="JBHUIY010000031">
    <property type="protein sequence ID" value="MFD2234944.1"/>
    <property type="molecule type" value="Genomic_DNA"/>
</dbReference>
<proteinExistence type="inferred from homology"/>
<dbReference type="Pfam" id="PF08240">
    <property type="entry name" value="ADH_N"/>
    <property type="match status" value="1"/>
</dbReference>
<dbReference type="InterPro" id="IPR051603">
    <property type="entry name" value="Zinc-ADH_QOR/CCCR"/>
</dbReference>
<dbReference type="InterPro" id="IPR013154">
    <property type="entry name" value="ADH-like_N"/>
</dbReference>
<dbReference type="Gene3D" id="3.40.50.720">
    <property type="entry name" value="NAD(P)-binding Rossmann-like Domain"/>
    <property type="match status" value="1"/>
</dbReference>
<dbReference type="InterPro" id="IPR011032">
    <property type="entry name" value="GroES-like_sf"/>
</dbReference>
<dbReference type="RefSeq" id="WP_377317657.1">
    <property type="nucleotide sequence ID" value="NZ_JBHUIY010000031.1"/>
</dbReference>
<comment type="caution">
    <text evidence="4">The sequence shown here is derived from an EMBL/GenBank/DDBJ whole genome shotgun (WGS) entry which is preliminary data.</text>
</comment>
<evidence type="ECO:0000259" key="3">
    <source>
        <dbReference type="SMART" id="SM00829"/>
    </source>
</evidence>
<gene>
    <name evidence="4" type="ORF">ACFSNB_14115</name>
</gene>
<dbReference type="Pfam" id="PF13602">
    <property type="entry name" value="ADH_zinc_N_2"/>
    <property type="match status" value="1"/>
</dbReference>
<dbReference type="CDD" id="cd08252">
    <property type="entry name" value="AL_MDR"/>
    <property type="match status" value="1"/>
</dbReference>
<dbReference type="PANTHER" id="PTHR44154:SF1">
    <property type="entry name" value="QUINONE OXIDOREDUCTASE"/>
    <property type="match status" value="1"/>
</dbReference>
<dbReference type="InterPro" id="IPR036291">
    <property type="entry name" value="NAD(P)-bd_dom_sf"/>
</dbReference>